<feature type="binding site" evidence="6">
    <location>
        <position position="590"/>
    </location>
    <ligand>
        <name>[4Fe-4S] cluster</name>
        <dbReference type="ChEBI" id="CHEBI:49883"/>
        <label>2</label>
    </ligand>
</feature>
<dbReference type="GO" id="GO:0044281">
    <property type="term" value="P:small molecule metabolic process"/>
    <property type="evidence" value="ECO:0007669"/>
    <property type="project" value="UniProtKB-ARBA"/>
</dbReference>
<dbReference type="Proteomes" id="UP000199409">
    <property type="component" value="Unassembled WGS sequence"/>
</dbReference>
<keyword evidence="8" id="KW-0670">Pyruvate</keyword>
<dbReference type="SUPFAM" id="SSF52518">
    <property type="entry name" value="Thiamin diphosphate-binding fold (THDP-binding)"/>
    <property type="match status" value="2"/>
</dbReference>
<feature type="binding site" evidence="6">
    <location>
        <position position="556"/>
    </location>
    <ligand>
        <name>[4Fe-4S] cluster</name>
        <dbReference type="ChEBI" id="CHEBI:49883"/>
        <label>1</label>
    </ligand>
</feature>
<dbReference type="EC" id="1.2.7.8" evidence="5"/>
<feature type="binding site" evidence="6">
    <location>
        <position position="597"/>
    </location>
    <ligand>
        <name>[4Fe-4S] cluster</name>
        <dbReference type="ChEBI" id="CHEBI:49883"/>
        <label>1</label>
    </ligand>
</feature>
<keyword evidence="4 5" id="KW-0411">Iron-sulfur</keyword>
<keyword evidence="9" id="KW-1185">Reference proteome</keyword>
<feature type="domain" description="4Fe-4S ferredoxin-type" evidence="7">
    <location>
        <begin position="546"/>
        <end position="576"/>
    </location>
</feature>
<evidence type="ECO:0000256" key="2">
    <source>
        <dbReference type="ARBA" id="ARBA00023002"/>
    </source>
</evidence>
<feature type="binding site" evidence="6">
    <location>
        <position position="562"/>
    </location>
    <ligand>
        <name>[4Fe-4S] cluster</name>
        <dbReference type="ChEBI" id="CHEBI:49883"/>
        <label>1</label>
    </ligand>
</feature>
<keyword evidence="1 5" id="KW-0479">Metal-binding</keyword>
<feature type="binding site" evidence="6">
    <location>
        <position position="559"/>
    </location>
    <ligand>
        <name>[4Fe-4S] cluster</name>
        <dbReference type="ChEBI" id="CHEBI:49883"/>
        <label>1</label>
    </ligand>
</feature>
<evidence type="ECO:0000313" key="9">
    <source>
        <dbReference type="Proteomes" id="UP000199409"/>
    </source>
</evidence>
<dbReference type="Gene3D" id="3.30.70.20">
    <property type="match status" value="1"/>
</dbReference>
<keyword evidence="5" id="KW-0249">Electron transport</keyword>
<dbReference type="GO" id="GO:0046872">
    <property type="term" value="F:metal ion binding"/>
    <property type="evidence" value="ECO:0007669"/>
    <property type="project" value="UniProtKB-UniRule"/>
</dbReference>
<dbReference type="InterPro" id="IPR029061">
    <property type="entry name" value="THDP-binding"/>
</dbReference>
<dbReference type="InterPro" id="IPR017896">
    <property type="entry name" value="4Fe4S_Fe-S-bd"/>
</dbReference>
<dbReference type="Pfam" id="PF01855">
    <property type="entry name" value="POR_N"/>
    <property type="match status" value="1"/>
</dbReference>
<dbReference type="Pfam" id="PF00037">
    <property type="entry name" value="Fer4"/>
    <property type="match status" value="1"/>
</dbReference>
<name>A0A1H4AML7_9BACT</name>
<dbReference type="GO" id="GO:0030976">
    <property type="term" value="F:thiamine pyrophosphate binding"/>
    <property type="evidence" value="ECO:0007669"/>
    <property type="project" value="InterPro"/>
</dbReference>
<comment type="cofactor">
    <cofactor evidence="5 6">
        <name>[4Fe-4S] cluster</name>
        <dbReference type="ChEBI" id="CHEBI:49883"/>
    </cofactor>
    <text evidence="5 6">Binds 2 [4Fe-4S] clusters. In this family the first cluster has a non-standard and varying [4Fe-4S] binding motif CX(2)CX(2)CX(4-5)CP.</text>
</comment>
<evidence type="ECO:0000313" key="8">
    <source>
        <dbReference type="EMBL" id="SEA37135.1"/>
    </source>
</evidence>
<protein>
    <recommendedName>
        <fullName evidence="5">Indolepyruvate oxidoreductase subunit IorA</fullName>
        <shortName evidence="5">IOR</shortName>
        <ecNumber evidence="5">1.2.7.8</ecNumber>
    </recommendedName>
    <alternativeName>
        <fullName evidence="5">Indolepyruvate ferredoxin oxidoreductase subunit alpha</fullName>
    </alternativeName>
</protein>
<dbReference type="FunFam" id="3.40.50.970:FF:000039">
    <property type="entry name" value="Indolepyruvate oxidoreductase subunit IorA"/>
    <property type="match status" value="1"/>
</dbReference>
<gene>
    <name evidence="8" type="ORF">SAMN05660420_01906</name>
</gene>
<dbReference type="OrthoDB" id="9804603at2"/>
<reference evidence="8 9" key="1">
    <citation type="submission" date="2016-10" db="EMBL/GenBank/DDBJ databases">
        <authorList>
            <person name="de Groot N.N."/>
        </authorList>
    </citation>
    <scope>NUCLEOTIDE SEQUENCE [LARGE SCALE GENOMIC DNA]</scope>
    <source>
        <strain evidence="8 9">DSM 7343</strain>
    </source>
</reference>
<dbReference type="Pfam" id="PF02775">
    <property type="entry name" value="TPP_enzyme_C"/>
    <property type="match status" value="1"/>
</dbReference>
<feature type="binding site" evidence="6">
    <location>
        <position position="593"/>
    </location>
    <ligand>
        <name>[4Fe-4S] cluster</name>
        <dbReference type="ChEBI" id="CHEBI:49883"/>
        <label>2</label>
    </ligand>
</feature>
<dbReference type="InterPro" id="IPR045025">
    <property type="entry name" value="HACL1-like"/>
</dbReference>
<dbReference type="InterPro" id="IPR017721">
    <property type="entry name" value="IorA"/>
</dbReference>
<dbReference type="InterPro" id="IPR002880">
    <property type="entry name" value="Pyrv_Fd/Flavodoxin_OxRdtase_N"/>
</dbReference>
<proteinExistence type="predicted"/>
<dbReference type="AlphaFoldDB" id="A0A1H4AML7"/>
<keyword evidence="5" id="KW-0813">Transport</keyword>
<dbReference type="CDD" id="cd02008">
    <property type="entry name" value="TPP_IOR_alpha"/>
    <property type="match status" value="1"/>
</dbReference>
<dbReference type="GO" id="GO:0043805">
    <property type="term" value="F:indolepyruvate ferredoxin oxidoreductase activity"/>
    <property type="evidence" value="ECO:0007669"/>
    <property type="project" value="UniProtKB-UniRule"/>
</dbReference>
<dbReference type="InterPro" id="IPR017900">
    <property type="entry name" value="4Fe4S_Fe_S_CS"/>
</dbReference>
<dbReference type="InterPro" id="IPR011766">
    <property type="entry name" value="TPP_enzyme_TPP-bd"/>
</dbReference>
<keyword evidence="2 5" id="KW-0560">Oxidoreductase</keyword>
<dbReference type="PROSITE" id="PS00198">
    <property type="entry name" value="4FE4S_FER_1"/>
    <property type="match status" value="1"/>
</dbReference>
<dbReference type="STRING" id="37625.SAMN05660420_01906"/>
<dbReference type="Gene3D" id="3.40.50.970">
    <property type="match status" value="2"/>
</dbReference>
<dbReference type="SUPFAM" id="SSF54862">
    <property type="entry name" value="4Fe-4S ferredoxins"/>
    <property type="match status" value="1"/>
</dbReference>
<dbReference type="PIRSF" id="PIRSF006439">
    <property type="entry name" value="Indolepyruvate_ferr_oxidored"/>
    <property type="match status" value="1"/>
</dbReference>
<feature type="binding site" evidence="6">
    <location>
        <position position="568"/>
    </location>
    <ligand>
        <name>[4Fe-4S] cluster</name>
        <dbReference type="ChEBI" id="CHEBI:49883"/>
        <label>2</label>
    </ligand>
</feature>
<feature type="domain" description="4Fe-4S ferredoxin-type" evidence="7">
    <location>
        <begin position="578"/>
        <end position="607"/>
    </location>
</feature>
<accession>A0A1H4AML7</accession>
<dbReference type="CDD" id="cd07034">
    <property type="entry name" value="TPP_PYR_PFOR_IOR-alpha_like"/>
    <property type="match status" value="1"/>
</dbReference>
<keyword evidence="5 6" id="KW-0004">4Fe-4S</keyword>
<organism evidence="8 9">
    <name type="scientific">Desulfuromusa kysingii</name>
    <dbReference type="NCBI Taxonomy" id="37625"/>
    <lineage>
        <taxon>Bacteria</taxon>
        <taxon>Pseudomonadati</taxon>
        <taxon>Thermodesulfobacteriota</taxon>
        <taxon>Desulfuromonadia</taxon>
        <taxon>Desulfuromonadales</taxon>
        <taxon>Geopsychrobacteraceae</taxon>
        <taxon>Desulfuromusa</taxon>
    </lineage>
</organism>
<evidence type="ECO:0000256" key="4">
    <source>
        <dbReference type="ARBA" id="ARBA00023014"/>
    </source>
</evidence>
<dbReference type="GO" id="GO:0051539">
    <property type="term" value="F:4 iron, 4 sulfur cluster binding"/>
    <property type="evidence" value="ECO:0007669"/>
    <property type="project" value="UniProtKB-UniRule"/>
</dbReference>
<dbReference type="EMBL" id="FNQN01000005">
    <property type="protein sequence ID" value="SEA37135.1"/>
    <property type="molecule type" value="Genomic_DNA"/>
</dbReference>
<sequence>MKNQIELLMGNEAIGQGLIEAGCQVAAAYPGTPSTEILQAVIDRQEQAVEPLHIEWSVNEKIAFEVALAASYTGKRSVAVMKQVGLNVAADPFMRTAYIGIKGGMLTIVADDPGPHSSQNEQDTRLFCLQARVPVLDPSSPAEAKAMIQPAFELSEKYETNIVLRPTTRICHSRQNVSLEKPIELKRQADFEPNPTRWAATPAFLPQLHRNLNRHLEEIALEPAWQPRLLSGNESQPRTAFIASGIAYSNLVDLLEELGLDHTIDLYQVLMPYPLNPDFCKLMQKKYDRVLILEETYPVIELQLAHPGAVGKQTGGVPREGELTPDVIHQALADFLQLAPPAEKPAARRGQRPSLCPGCSHRTAFYTIKKCFPKGIFPSDIGCYTLGMNLGAVHTVHCMGACISQGAGFYQAYQQDDGQFPTIVVTIGDSTFFHAGIPALINAVIQQTRMIVVILDNATAAMTGGQPVPHMGVAAGNKPTKAIAIEPLVKASGVEFLETCNPYDHERFEALLKQADSYIRSPEGGVAVLIARHGCIMDPATRKAQKSFTVTIQDNCIGCEKCTSAFECPALSMDRTRNIAVVDQDRCIGCGTCIPVCPVAAIIKEEKS</sequence>
<dbReference type="PANTHER" id="PTHR43710">
    <property type="entry name" value="2-HYDROXYACYL-COA LYASE"/>
    <property type="match status" value="1"/>
</dbReference>
<comment type="function">
    <text evidence="5">Catalyzes the ferredoxin-dependent oxidative decarboxylation of arylpyruvates.</text>
</comment>
<evidence type="ECO:0000256" key="6">
    <source>
        <dbReference type="PIRSR" id="PIRSR006439-50"/>
    </source>
</evidence>
<feature type="binding site" evidence="6">
    <location>
        <position position="587"/>
    </location>
    <ligand>
        <name>[4Fe-4S] cluster</name>
        <dbReference type="ChEBI" id="CHEBI:49883"/>
        <label>2</label>
    </ligand>
</feature>
<evidence type="ECO:0000256" key="3">
    <source>
        <dbReference type="ARBA" id="ARBA00023004"/>
    </source>
</evidence>
<dbReference type="PROSITE" id="PS51379">
    <property type="entry name" value="4FE4S_FER_2"/>
    <property type="match status" value="2"/>
</dbReference>
<evidence type="ECO:0000256" key="1">
    <source>
        <dbReference type="ARBA" id="ARBA00022723"/>
    </source>
</evidence>
<evidence type="ECO:0000259" key="7">
    <source>
        <dbReference type="PROSITE" id="PS51379"/>
    </source>
</evidence>
<keyword evidence="3 5" id="KW-0408">Iron</keyword>
<dbReference type="RefSeq" id="WP_092347349.1">
    <property type="nucleotide sequence ID" value="NZ_FNQN01000005.1"/>
</dbReference>
<comment type="catalytic activity">
    <reaction evidence="5">
        <text>indole-3-pyruvate + 2 oxidized [2Fe-2S]-[ferredoxin] + CoA = (indol-3-yl)acetyl-CoA + 2 reduced [2Fe-2S]-[ferredoxin] + CO2 + H(+)</text>
        <dbReference type="Rhea" id="RHEA:12645"/>
        <dbReference type="Rhea" id="RHEA-COMP:10000"/>
        <dbReference type="Rhea" id="RHEA-COMP:10001"/>
        <dbReference type="ChEBI" id="CHEBI:15378"/>
        <dbReference type="ChEBI" id="CHEBI:16526"/>
        <dbReference type="ChEBI" id="CHEBI:17640"/>
        <dbReference type="ChEBI" id="CHEBI:33737"/>
        <dbReference type="ChEBI" id="CHEBI:33738"/>
        <dbReference type="ChEBI" id="CHEBI:57271"/>
        <dbReference type="ChEBI" id="CHEBI:57287"/>
        <dbReference type="EC" id="1.2.7.8"/>
    </reaction>
</comment>
<evidence type="ECO:0000256" key="5">
    <source>
        <dbReference type="PIRNR" id="PIRNR006439"/>
    </source>
</evidence>
<dbReference type="PANTHER" id="PTHR43710:SF7">
    <property type="entry name" value="INDOLEPYRUVATE OXIDOREDUCTASE SUBUNIT IORA"/>
    <property type="match status" value="1"/>
</dbReference>